<dbReference type="AlphaFoldDB" id="A0A7W7RMB1"/>
<dbReference type="RefSeq" id="WP_184582771.1">
    <property type="nucleotide sequence ID" value="NZ_JACHJT010000001.1"/>
</dbReference>
<comment type="caution">
    <text evidence="1">The sequence shown here is derived from an EMBL/GenBank/DDBJ whole genome shotgun (WGS) entry which is preliminary data.</text>
</comment>
<name>A0A7W7RMB1_9ACTN</name>
<protein>
    <submittedName>
        <fullName evidence="1">Uncharacterized protein</fullName>
    </submittedName>
</protein>
<evidence type="ECO:0000313" key="1">
    <source>
        <dbReference type="EMBL" id="MBB4934594.1"/>
    </source>
</evidence>
<dbReference type="Proteomes" id="UP000523007">
    <property type="component" value="Unassembled WGS sequence"/>
</dbReference>
<accession>A0A7W7RMB1</accession>
<organism evidence="1 2">
    <name type="scientific">Lipingzhangella halophila</name>
    <dbReference type="NCBI Taxonomy" id="1783352"/>
    <lineage>
        <taxon>Bacteria</taxon>
        <taxon>Bacillati</taxon>
        <taxon>Actinomycetota</taxon>
        <taxon>Actinomycetes</taxon>
        <taxon>Streptosporangiales</taxon>
        <taxon>Nocardiopsidaceae</taxon>
        <taxon>Lipingzhangella</taxon>
    </lineage>
</organism>
<proteinExistence type="predicted"/>
<keyword evidence="2" id="KW-1185">Reference proteome</keyword>
<dbReference type="EMBL" id="JACHJT010000001">
    <property type="protein sequence ID" value="MBB4934594.1"/>
    <property type="molecule type" value="Genomic_DNA"/>
</dbReference>
<reference evidence="1 2" key="1">
    <citation type="submission" date="2020-08" db="EMBL/GenBank/DDBJ databases">
        <title>Sequencing the genomes of 1000 actinobacteria strains.</title>
        <authorList>
            <person name="Klenk H.-P."/>
        </authorList>
    </citation>
    <scope>NUCLEOTIDE SEQUENCE [LARGE SCALE GENOMIC DNA]</scope>
    <source>
        <strain evidence="1 2">DSM 102030</strain>
    </source>
</reference>
<evidence type="ECO:0000313" key="2">
    <source>
        <dbReference type="Proteomes" id="UP000523007"/>
    </source>
</evidence>
<sequence length="86" mass="9979">MSRVTVNAREVNSLLARDPGEDELRLWAQLRFFHNKPPIKSAEDIKSGIQINLKDLDAQQTEEILTLFERIEDRLKKGEHNGHEDN</sequence>
<gene>
    <name evidence="1" type="ORF">F4561_005414</name>
</gene>